<dbReference type="Pfam" id="PF13302">
    <property type="entry name" value="Acetyltransf_3"/>
    <property type="match status" value="1"/>
</dbReference>
<feature type="domain" description="N-acetyltransferase" evidence="1">
    <location>
        <begin position="30"/>
        <end position="187"/>
    </location>
</feature>
<accession>A0ABY4YYJ7</accession>
<dbReference type="PANTHER" id="PTHR43441">
    <property type="entry name" value="RIBOSOMAL-PROTEIN-SERINE ACETYLTRANSFERASE"/>
    <property type="match status" value="1"/>
</dbReference>
<sequence length="192" mass="20403">MGTARRAFDDVVLAGEGFLLRRPVLSDVDRIVAACTDEQTQRWLPLPRPYGPAEATGFVQTFAAEALRTGTGLVSALEVNGQLAGMVDLNSADWRNQTVAIGYWISPDVRGQGLAGRAAALLARWALTEQDMERVEIRTATGNGASESVARAAGFAREGVLRSAGFTHQGRVDLVVHGLTRADLTGPQASAD</sequence>
<dbReference type="RefSeq" id="WP_252595368.1">
    <property type="nucleotide sequence ID" value="NZ_CP099489.1"/>
</dbReference>
<keyword evidence="3" id="KW-1185">Reference proteome</keyword>
<evidence type="ECO:0000313" key="3">
    <source>
        <dbReference type="Proteomes" id="UP001056455"/>
    </source>
</evidence>
<gene>
    <name evidence="2" type="ORF">NF556_09355</name>
</gene>
<evidence type="ECO:0000259" key="1">
    <source>
        <dbReference type="PROSITE" id="PS51186"/>
    </source>
</evidence>
<dbReference type="Proteomes" id="UP001056455">
    <property type="component" value="Chromosome"/>
</dbReference>
<dbReference type="PANTHER" id="PTHR43441:SF10">
    <property type="entry name" value="ACETYLTRANSFERASE"/>
    <property type="match status" value="1"/>
</dbReference>
<dbReference type="SUPFAM" id="SSF55729">
    <property type="entry name" value="Acyl-CoA N-acyltransferases (Nat)"/>
    <property type="match status" value="1"/>
</dbReference>
<proteinExistence type="predicted"/>
<dbReference type="Gene3D" id="3.40.630.30">
    <property type="match status" value="1"/>
</dbReference>
<reference evidence="2" key="1">
    <citation type="submission" date="2022-06" db="EMBL/GenBank/DDBJ databases">
        <title>Ornithinimicrobium HY1793.</title>
        <authorList>
            <person name="Huang Y."/>
        </authorList>
    </citation>
    <scope>NUCLEOTIDE SEQUENCE</scope>
    <source>
        <strain evidence="2">HY1793</strain>
    </source>
</reference>
<evidence type="ECO:0000313" key="2">
    <source>
        <dbReference type="EMBL" id="USQ81832.1"/>
    </source>
</evidence>
<dbReference type="EMBL" id="CP099489">
    <property type="protein sequence ID" value="USQ81832.1"/>
    <property type="molecule type" value="Genomic_DNA"/>
</dbReference>
<name>A0ABY4YYJ7_9MICO</name>
<dbReference type="PROSITE" id="PS51186">
    <property type="entry name" value="GNAT"/>
    <property type="match status" value="1"/>
</dbReference>
<organism evidence="2 3">
    <name type="scientific">Ornithinimicrobium faecis</name>
    <dbReference type="NCBI Taxonomy" id="2934158"/>
    <lineage>
        <taxon>Bacteria</taxon>
        <taxon>Bacillati</taxon>
        <taxon>Actinomycetota</taxon>
        <taxon>Actinomycetes</taxon>
        <taxon>Micrococcales</taxon>
        <taxon>Ornithinimicrobiaceae</taxon>
        <taxon>Ornithinimicrobium</taxon>
    </lineage>
</organism>
<dbReference type="InterPro" id="IPR051908">
    <property type="entry name" value="Ribosomal_N-acetyltransferase"/>
</dbReference>
<dbReference type="InterPro" id="IPR016181">
    <property type="entry name" value="Acyl_CoA_acyltransferase"/>
</dbReference>
<dbReference type="InterPro" id="IPR000182">
    <property type="entry name" value="GNAT_dom"/>
</dbReference>
<protein>
    <submittedName>
        <fullName evidence="2">GNAT family N-acetyltransferase</fullName>
    </submittedName>
</protein>